<sequence>MAENGVAEREIETEILSYLGSNFPALHNCTLDTPLIDSGALDSLGFLELMMFLSEKYGIELTDGDFDPSNLGTPGNIVEFVKRNIR</sequence>
<dbReference type="Pfam" id="PF00550">
    <property type="entry name" value="PP-binding"/>
    <property type="match status" value="1"/>
</dbReference>
<dbReference type="PROSITE" id="PS50075">
    <property type="entry name" value="CARRIER"/>
    <property type="match status" value="1"/>
</dbReference>
<dbReference type="EMBL" id="FPCK01000003">
    <property type="protein sequence ID" value="SFV37236.1"/>
    <property type="molecule type" value="Genomic_DNA"/>
</dbReference>
<dbReference type="STRING" id="429728.SAMN05216456_2820"/>
<gene>
    <name evidence="2" type="ORF">SAMN05216456_2820</name>
</gene>
<evidence type="ECO:0000259" key="1">
    <source>
        <dbReference type="PROSITE" id="PS50075"/>
    </source>
</evidence>
<dbReference type="InterPro" id="IPR009081">
    <property type="entry name" value="PP-bd_ACP"/>
</dbReference>
<keyword evidence="3" id="KW-1185">Reference proteome</keyword>
<evidence type="ECO:0000313" key="3">
    <source>
        <dbReference type="Proteomes" id="UP000199074"/>
    </source>
</evidence>
<evidence type="ECO:0000313" key="2">
    <source>
        <dbReference type="EMBL" id="SFV37236.1"/>
    </source>
</evidence>
<feature type="domain" description="Carrier" evidence="1">
    <location>
        <begin position="2"/>
        <end position="85"/>
    </location>
</feature>
<dbReference type="Gene3D" id="1.10.1200.10">
    <property type="entry name" value="ACP-like"/>
    <property type="match status" value="1"/>
</dbReference>
<dbReference type="RefSeq" id="WP_244542888.1">
    <property type="nucleotide sequence ID" value="NZ_FPCK01000003.1"/>
</dbReference>
<proteinExistence type="predicted"/>
<dbReference type="SUPFAM" id="SSF47336">
    <property type="entry name" value="ACP-like"/>
    <property type="match status" value="1"/>
</dbReference>
<dbReference type="Proteomes" id="UP000199074">
    <property type="component" value="Unassembled WGS sequence"/>
</dbReference>
<reference evidence="2 3" key="1">
    <citation type="submission" date="2016-10" db="EMBL/GenBank/DDBJ databases">
        <authorList>
            <person name="de Groot N.N."/>
        </authorList>
    </citation>
    <scope>NUCLEOTIDE SEQUENCE [LARGE SCALE GENOMIC DNA]</scope>
    <source>
        <strain evidence="2 3">IPL20</strain>
    </source>
</reference>
<name>A0A1I7NRD8_9HYPH</name>
<protein>
    <submittedName>
        <fullName evidence="2">Phosphopantetheine attachment site</fullName>
    </submittedName>
</protein>
<dbReference type="AlphaFoldDB" id="A0A1I7NRD8"/>
<accession>A0A1I7NRD8</accession>
<dbReference type="InterPro" id="IPR036736">
    <property type="entry name" value="ACP-like_sf"/>
</dbReference>
<organism evidence="2 3">
    <name type="scientific">Devosia crocina</name>
    <dbReference type="NCBI Taxonomy" id="429728"/>
    <lineage>
        <taxon>Bacteria</taxon>
        <taxon>Pseudomonadati</taxon>
        <taxon>Pseudomonadota</taxon>
        <taxon>Alphaproteobacteria</taxon>
        <taxon>Hyphomicrobiales</taxon>
        <taxon>Devosiaceae</taxon>
        <taxon>Devosia</taxon>
    </lineage>
</organism>